<keyword evidence="2" id="KW-1185">Reference proteome</keyword>
<comment type="caution">
    <text evidence="1">The sequence shown here is derived from an EMBL/GenBank/DDBJ whole genome shotgun (WGS) entry which is preliminary data.</text>
</comment>
<evidence type="ECO:0000313" key="1">
    <source>
        <dbReference type="EMBL" id="KAK3265118.1"/>
    </source>
</evidence>
<dbReference type="Proteomes" id="UP001190700">
    <property type="component" value="Unassembled WGS sequence"/>
</dbReference>
<name>A0AAE0FT33_9CHLO</name>
<sequence>MQHAAICPGLRQCLLLFRDVMGLVDNSTTQPPTSELAAEALRLLRVNGSRAWHDIYVSQERSLKGWNTRT</sequence>
<protein>
    <submittedName>
        <fullName evidence="1">Uncharacterized protein</fullName>
    </submittedName>
</protein>
<reference evidence="1 2" key="1">
    <citation type="journal article" date="2015" name="Genome Biol. Evol.">
        <title>Comparative Genomics of a Bacterivorous Green Alga Reveals Evolutionary Causalities and Consequences of Phago-Mixotrophic Mode of Nutrition.</title>
        <authorList>
            <person name="Burns J.A."/>
            <person name="Paasch A."/>
            <person name="Narechania A."/>
            <person name="Kim E."/>
        </authorList>
    </citation>
    <scope>NUCLEOTIDE SEQUENCE [LARGE SCALE GENOMIC DNA]</scope>
    <source>
        <strain evidence="1 2">PLY_AMNH</strain>
    </source>
</reference>
<organism evidence="1 2">
    <name type="scientific">Cymbomonas tetramitiformis</name>
    <dbReference type="NCBI Taxonomy" id="36881"/>
    <lineage>
        <taxon>Eukaryota</taxon>
        <taxon>Viridiplantae</taxon>
        <taxon>Chlorophyta</taxon>
        <taxon>Pyramimonadophyceae</taxon>
        <taxon>Pyramimonadales</taxon>
        <taxon>Pyramimonadaceae</taxon>
        <taxon>Cymbomonas</taxon>
    </lineage>
</organism>
<dbReference type="EMBL" id="LGRX02014121">
    <property type="protein sequence ID" value="KAK3265118.1"/>
    <property type="molecule type" value="Genomic_DNA"/>
</dbReference>
<dbReference type="AlphaFoldDB" id="A0AAE0FT33"/>
<proteinExistence type="predicted"/>
<accession>A0AAE0FT33</accession>
<evidence type="ECO:0000313" key="2">
    <source>
        <dbReference type="Proteomes" id="UP001190700"/>
    </source>
</evidence>
<gene>
    <name evidence="1" type="ORF">CYMTET_26180</name>
</gene>